<sequence length="107" mass="12473">ELICKKYVIVVTRLREQFQTEKFYRDGYCSHLRDGETYVYRLCDSRQYVPGILVDISERKFNELNLLGTHRGKIIFYNLESGDLSAQKLSDNAIVVTVTYFAPTIII</sequence>
<organism evidence="1 2">
    <name type="scientific">Pristionchus entomophagus</name>
    <dbReference type="NCBI Taxonomy" id="358040"/>
    <lineage>
        <taxon>Eukaryota</taxon>
        <taxon>Metazoa</taxon>
        <taxon>Ecdysozoa</taxon>
        <taxon>Nematoda</taxon>
        <taxon>Chromadorea</taxon>
        <taxon>Rhabditida</taxon>
        <taxon>Rhabditina</taxon>
        <taxon>Diplogasteromorpha</taxon>
        <taxon>Diplogasteroidea</taxon>
        <taxon>Neodiplogasteridae</taxon>
        <taxon>Pristionchus</taxon>
    </lineage>
</organism>
<protein>
    <submittedName>
        <fullName evidence="1">Uncharacterized protein</fullName>
    </submittedName>
</protein>
<feature type="non-terminal residue" evidence="1">
    <location>
        <position position="1"/>
    </location>
</feature>
<proteinExistence type="predicted"/>
<dbReference type="Proteomes" id="UP001432027">
    <property type="component" value="Unassembled WGS sequence"/>
</dbReference>
<accession>A0AAV5SQS1</accession>
<evidence type="ECO:0000313" key="1">
    <source>
        <dbReference type="EMBL" id="GMS85722.1"/>
    </source>
</evidence>
<comment type="caution">
    <text evidence="1">The sequence shown here is derived from an EMBL/GenBank/DDBJ whole genome shotgun (WGS) entry which is preliminary data.</text>
</comment>
<name>A0AAV5SQS1_9BILA</name>
<keyword evidence="2" id="KW-1185">Reference proteome</keyword>
<evidence type="ECO:0000313" key="2">
    <source>
        <dbReference type="Proteomes" id="UP001432027"/>
    </source>
</evidence>
<gene>
    <name evidence="1" type="ORF">PENTCL1PPCAC_7897</name>
</gene>
<dbReference type="EMBL" id="BTSX01000002">
    <property type="protein sequence ID" value="GMS85722.1"/>
    <property type="molecule type" value="Genomic_DNA"/>
</dbReference>
<reference evidence="1" key="1">
    <citation type="submission" date="2023-10" db="EMBL/GenBank/DDBJ databases">
        <title>Genome assembly of Pristionchus species.</title>
        <authorList>
            <person name="Yoshida K."/>
            <person name="Sommer R.J."/>
        </authorList>
    </citation>
    <scope>NUCLEOTIDE SEQUENCE</scope>
    <source>
        <strain evidence="1">RS0144</strain>
    </source>
</reference>
<dbReference type="AlphaFoldDB" id="A0AAV5SQS1"/>